<evidence type="ECO:0000313" key="2">
    <source>
        <dbReference type="Proteomes" id="UP001162992"/>
    </source>
</evidence>
<keyword evidence="2" id="KW-1185">Reference proteome</keyword>
<gene>
    <name evidence="1" type="ORF">O6H91_09G069000</name>
</gene>
<accession>A0ACC2CQA4</accession>
<organism evidence="1 2">
    <name type="scientific">Diphasiastrum complanatum</name>
    <name type="common">Issler's clubmoss</name>
    <name type="synonym">Lycopodium complanatum</name>
    <dbReference type="NCBI Taxonomy" id="34168"/>
    <lineage>
        <taxon>Eukaryota</taxon>
        <taxon>Viridiplantae</taxon>
        <taxon>Streptophyta</taxon>
        <taxon>Embryophyta</taxon>
        <taxon>Tracheophyta</taxon>
        <taxon>Lycopodiopsida</taxon>
        <taxon>Lycopodiales</taxon>
        <taxon>Lycopodiaceae</taxon>
        <taxon>Lycopodioideae</taxon>
        <taxon>Diphasiastrum</taxon>
    </lineage>
</organism>
<sequence>MGLQGSLTSDQAQFYHTNGYLVLENFAPEYECKELMKHMENLIEKFDPSTISVFSSKSQKKQDLDDYFCNSADNISFFFEEKAFDANGELRQPKSLSINKVGHALHELDPIFCQFSRSEKIAAVLAALGYKSPILVQSMYIFKQPGIGGEVLPHQDSTFLDTDPPSSLTGLWFSLEDATIENGCLWVLPGSHQDGVSRRFLKSENGFIFDKELPDYKSLEFLPLEVKAGSLVVLHGAVVHQSFTNSSQKSRHAYTLHAIEKDNCIWSPCNWLQHKSDFAAEPLFSEASQ</sequence>
<comment type="caution">
    <text evidence="1">The sequence shown here is derived from an EMBL/GenBank/DDBJ whole genome shotgun (WGS) entry which is preliminary data.</text>
</comment>
<dbReference type="EMBL" id="CM055100">
    <property type="protein sequence ID" value="KAJ7544196.1"/>
    <property type="molecule type" value="Genomic_DNA"/>
</dbReference>
<dbReference type="Proteomes" id="UP001162992">
    <property type="component" value="Chromosome 9"/>
</dbReference>
<evidence type="ECO:0000313" key="1">
    <source>
        <dbReference type="EMBL" id="KAJ7544196.1"/>
    </source>
</evidence>
<proteinExistence type="predicted"/>
<reference evidence="2" key="1">
    <citation type="journal article" date="2024" name="Proc. Natl. Acad. Sci. U.S.A.">
        <title>Extraordinary preservation of gene collinearity over three hundred million years revealed in homosporous lycophytes.</title>
        <authorList>
            <person name="Li C."/>
            <person name="Wickell D."/>
            <person name="Kuo L.Y."/>
            <person name="Chen X."/>
            <person name="Nie B."/>
            <person name="Liao X."/>
            <person name="Peng D."/>
            <person name="Ji J."/>
            <person name="Jenkins J."/>
            <person name="Williams M."/>
            <person name="Shu S."/>
            <person name="Plott C."/>
            <person name="Barry K."/>
            <person name="Rajasekar S."/>
            <person name="Grimwood J."/>
            <person name="Han X."/>
            <person name="Sun S."/>
            <person name="Hou Z."/>
            <person name="He W."/>
            <person name="Dai G."/>
            <person name="Sun C."/>
            <person name="Schmutz J."/>
            <person name="Leebens-Mack J.H."/>
            <person name="Li F.W."/>
            <person name="Wang L."/>
        </authorList>
    </citation>
    <scope>NUCLEOTIDE SEQUENCE [LARGE SCALE GENOMIC DNA]</scope>
    <source>
        <strain evidence="2">cv. PW_Plant_1</strain>
    </source>
</reference>
<protein>
    <submittedName>
        <fullName evidence="1">Uncharacterized protein</fullName>
    </submittedName>
</protein>
<name>A0ACC2CQA4_DIPCM</name>